<name>A0AA38JME1_9AGAR</name>
<reference evidence="1" key="2">
    <citation type="journal article" date="2023" name="Proc. Natl. Acad. Sci. U.S.A.">
        <title>A global phylogenomic analysis of the shiitake genus Lentinula.</title>
        <authorList>
            <person name="Sierra-Patev S."/>
            <person name="Min B."/>
            <person name="Naranjo-Ortiz M."/>
            <person name="Looney B."/>
            <person name="Konkel Z."/>
            <person name="Slot J.C."/>
            <person name="Sakamoto Y."/>
            <person name="Steenwyk J.L."/>
            <person name="Rokas A."/>
            <person name="Carro J."/>
            <person name="Camarero S."/>
            <person name="Ferreira P."/>
            <person name="Molpeceres G."/>
            <person name="Ruiz-Duenas F.J."/>
            <person name="Serrano A."/>
            <person name="Henrissat B."/>
            <person name="Drula E."/>
            <person name="Hughes K.W."/>
            <person name="Mata J.L."/>
            <person name="Ishikawa N.K."/>
            <person name="Vargas-Isla R."/>
            <person name="Ushijima S."/>
            <person name="Smith C.A."/>
            <person name="Donoghue J."/>
            <person name="Ahrendt S."/>
            <person name="Andreopoulos W."/>
            <person name="He G."/>
            <person name="LaButti K."/>
            <person name="Lipzen A."/>
            <person name="Ng V."/>
            <person name="Riley R."/>
            <person name="Sandor L."/>
            <person name="Barry K."/>
            <person name="Martinez A.T."/>
            <person name="Xiao Y."/>
            <person name="Gibbons J.G."/>
            <person name="Terashima K."/>
            <person name="Grigoriev I.V."/>
            <person name="Hibbett D."/>
        </authorList>
    </citation>
    <scope>NUCLEOTIDE SEQUENCE</scope>
    <source>
        <strain evidence="1">ET3784</strain>
    </source>
</reference>
<dbReference type="EMBL" id="JANVFO010000010">
    <property type="protein sequence ID" value="KAJ3735364.1"/>
    <property type="molecule type" value="Genomic_DNA"/>
</dbReference>
<sequence length="126" mass="13782">MTHDDDWAALIQDDDKEMPDDQELIRHVHLSPLYICIQHRRSPTSSVPGHVYAHFSTSRPASLPSSTIQRSPLEGFTSYMNRYITLQSGIPTTGASCAPGPEHNIPSSSENAVLAAHFATLLGKAD</sequence>
<comment type="caution">
    <text evidence="1">The sequence shown here is derived from an EMBL/GenBank/DDBJ whole genome shotgun (WGS) entry which is preliminary data.</text>
</comment>
<protein>
    <submittedName>
        <fullName evidence="1">Uncharacterized protein</fullName>
    </submittedName>
</protein>
<dbReference type="AlphaFoldDB" id="A0AA38JME1"/>
<organism evidence="1 2">
    <name type="scientific">Lentinula guzmanii</name>
    <dbReference type="NCBI Taxonomy" id="2804957"/>
    <lineage>
        <taxon>Eukaryota</taxon>
        <taxon>Fungi</taxon>
        <taxon>Dikarya</taxon>
        <taxon>Basidiomycota</taxon>
        <taxon>Agaricomycotina</taxon>
        <taxon>Agaricomycetes</taxon>
        <taxon>Agaricomycetidae</taxon>
        <taxon>Agaricales</taxon>
        <taxon>Marasmiineae</taxon>
        <taxon>Omphalotaceae</taxon>
        <taxon>Lentinula</taxon>
    </lineage>
</organism>
<keyword evidence="2" id="KW-1185">Reference proteome</keyword>
<accession>A0AA38JME1</accession>
<evidence type="ECO:0000313" key="2">
    <source>
        <dbReference type="Proteomes" id="UP001176059"/>
    </source>
</evidence>
<evidence type="ECO:0000313" key="1">
    <source>
        <dbReference type="EMBL" id="KAJ3735364.1"/>
    </source>
</evidence>
<dbReference type="Proteomes" id="UP001176059">
    <property type="component" value="Unassembled WGS sequence"/>
</dbReference>
<gene>
    <name evidence="1" type="ORF">DFJ43DRAFT_1151542</name>
</gene>
<reference evidence="1" key="1">
    <citation type="submission" date="2022-08" db="EMBL/GenBank/DDBJ databases">
        <authorList>
            <consortium name="DOE Joint Genome Institute"/>
            <person name="Min B."/>
            <person name="Sierra-Patev S."/>
            <person name="Naranjo-Ortiz M."/>
            <person name="Looney B."/>
            <person name="Konkel Z."/>
            <person name="Slot J.C."/>
            <person name="Sakamoto Y."/>
            <person name="Steenwyk J.L."/>
            <person name="Rokas A."/>
            <person name="Carro J."/>
            <person name="Camarero S."/>
            <person name="Ferreira P."/>
            <person name="Molpeceres G."/>
            <person name="Ruiz-duenas F.J."/>
            <person name="Serrano A."/>
            <person name="Henrissat B."/>
            <person name="Drula E."/>
            <person name="Hughes K.W."/>
            <person name="Mata J.L."/>
            <person name="Ishikawa N.K."/>
            <person name="Vargas-Isla R."/>
            <person name="Ushijima S."/>
            <person name="Smith C.A."/>
            <person name="Ahrendt S."/>
            <person name="Andreopoulos W."/>
            <person name="He G."/>
            <person name="LaButti K."/>
            <person name="Lipzen A."/>
            <person name="Ng V."/>
            <person name="Riley R."/>
            <person name="Sandor L."/>
            <person name="Barry K."/>
            <person name="Martinez A.T."/>
            <person name="Xiao Y."/>
            <person name="Gibbons J.G."/>
            <person name="Terashima K."/>
            <person name="Hibbett D.S."/>
            <person name="Grigoriev I.V."/>
        </authorList>
    </citation>
    <scope>NUCLEOTIDE SEQUENCE</scope>
    <source>
        <strain evidence="1">ET3784</strain>
    </source>
</reference>
<proteinExistence type="predicted"/>